<proteinExistence type="predicted"/>
<feature type="compositionally biased region" description="Low complexity" evidence="1">
    <location>
        <begin position="92"/>
        <end position="116"/>
    </location>
</feature>
<organism evidence="2 3">
    <name type="scientific">Collybiopsis luxurians FD-317 M1</name>
    <dbReference type="NCBI Taxonomy" id="944289"/>
    <lineage>
        <taxon>Eukaryota</taxon>
        <taxon>Fungi</taxon>
        <taxon>Dikarya</taxon>
        <taxon>Basidiomycota</taxon>
        <taxon>Agaricomycotina</taxon>
        <taxon>Agaricomycetes</taxon>
        <taxon>Agaricomycetidae</taxon>
        <taxon>Agaricales</taxon>
        <taxon>Marasmiineae</taxon>
        <taxon>Omphalotaceae</taxon>
        <taxon>Collybiopsis</taxon>
        <taxon>Collybiopsis luxurians</taxon>
    </lineage>
</organism>
<feature type="compositionally biased region" description="Acidic residues" evidence="1">
    <location>
        <begin position="79"/>
        <end position="88"/>
    </location>
</feature>
<evidence type="ECO:0000313" key="2">
    <source>
        <dbReference type="EMBL" id="KIK50241.1"/>
    </source>
</evidence>
<feature type="region of interest" description="Disordered" evidence="1">
    <location>
        <begin position="79"/>
        <end position="116"/>
    </location>
</feature>
<dbReference type="Gene3D" id="2.80.10.50">
    <property type="match status" value="1"/>
</dbReference>
<name>A0A0D0B7Z2_9AGAR</name>
<dbReference type="AlphaFoldDB" id="A0A0D0B7Z2"/>
<gene>
    <name evidence="2" type="ORF">GYMLUDRAFT_253148</name>
</gene>
<dbReference type="EMBL" id="KN834916">
    <property type="protein sequence ID" value="KIK50241.1"/>
    <property type="molecule type" value="Genomic_DNA"/>
</dbReference>
<reference evidence="2 3" key="1">
    <citation type="submission" date="2014-04" db="EMBL/GenBank/DDBJ databases">
        <title>Evolutionary Origins and Diversification of the Mycorrhizal Mutualists.</title>
        <authorList>
            <consortium name="DOE Joint Genome Institute"/>
            <consortium name="Mycorrhizal Genomics Consortium"/>
            <person name="Kohler A."/>
            <person name="Kuo A."/>
            <person name="Nagy L.G."/>
            <person name="Floudas D."/>
            <person name="Copeland A."/>
            <person name="Barry K.W."/>
            <person name="Cichocki N."/>
            <person name="Veneault-Fourrey C."/>
            <person name="LaButti K."/>
            <person name="Lindquist E.A."/>
            <person name="Lipzen A."/>
            <person name="Lundell T."/>
            <person name="Morin E."/>
            <person name="Murat C."/>
            <person name="Riley R."/>
            <person name="Ohm R."/>
            <person name="Sun H."/>
            <person name="Tunlid A."/>
            <person name="Henrissat B."/>
            <person name="Grigoriev I.V."/>
            <person name="Hibbett D.S."/>
            <person name="Martin F."/>
        </authorList>
    </citation>
    <scope>NUCLEOTIDE SEQUENCE [LARGE SCALE GENOMIC DNA]</scope>
    <source>
        <strain evidence="2 3">FD-317 M1</strain>
    </source>
</reference>
<dbReference type="OrthoDB" id="2742205at2759"/>
<evidence type="ECO:0000313" key="3">
    <source>
        <dbReference type="Proteomes" id="UP000053593"/>
    </source>
</evidence>
<sequence>MDKLIPLLTATNTVIDLSGNDNVTVQGYQNNGGYSNQKWVALTAGNGWTFKNETSPLFDHLPPVLLRVPIPLAWTLDEDKDDHNDNDEGLILSDDSLSGESCLGSSSDSDTDTSSSLLTSSTPDHCTCSLHALHWPSKVNKQCHHLCTLVISYLHTLFELNPSPNLYISIIELSDEPELTSIELLDTLSDIATSNSSTFALALAIYVSEGDMREIVQLLNTHVHLLRPQDTLSYQAAVVTMAEEEVLDKGGDGIPPPLHPIAFVAMMMGFPVYVPLNSGDINKNDLDTDEGGPFSFRGMGMGGMGGMGLLDMDPDNPDLDDVREELRPRLKERFEGWVEAAMKIKGGLGVLARVYTRMVSEKEDSEKL</sequence>
<accession>A0A0D0B7Z2</accession>
<dbReference type="HOGENOM" id="CLU_064122_0_0_1"/>
<evidence type="ECO:0000256" key="1">
    <source>
        <dbReference type="SAM" id="MobiDB-lite"/>
    </source>
</evidence>
<protein>
    <submittedName>
        <fullName evidence="2">Uncharacterized protein</fullName>
    </submittedName>
</protein>
<keyword evidence="3" id="KW-1185">Reference proteome</keyword>
<dbReference type="Proteomes" id="UP000053593">
    <property type="component" value="Unassembled WGS sequence"/>
</dbReference>